<sequence length="390" mass="43977">MAAAADIEKLLPVYKVEHGAILSRQGDVTLAYEATLPEIFTLSDKDYEAFHHALVRAIRLLPRHAVFHKQDWFVEAAYQADYSREGMGFLSRASERFFHERPYWEHSCYMLITKKPEDRKPASSLFSSLLRRSLVPTHVLDPRLYSEFLDQAGQFERVLSDSGFARLRKLTDEELTGTASRAGLLERYCGLLPENSPPLLQDIHLDTGIRIGQKHCQLFTLSDAEDLPALCGSRVDYDKYSTDRSKCSTGFASPLGQLLPCNHLLNQYIFLGDVPQALKRLESKRLRLQSLSAYSRENAIARDATQDFLNEAIGQQRLPVKAHFNVLAWTEDPVKGKELRNAVSSAMAQLDATPRMETHGAPQIFWAGLPGNAADFPLNDTFDTFLEQAC</sequence>
<feature type="non-terminal residue" evidence="2">
    <location>
        <position position="390"/>
    </location>
</feature>
<name>A0A239LHB3_9BACT</name>
<dbReference type="InterPro" id="IPR024451">
    <property type="entry name" value="TraG_N_Bacteroidetes"/>
</dbReference>
<proteinExistence type="predicted"/>
<dbReference type="OrthoDB" id="596266at2"/>
<organism evidence="2 3">
    <name type="scientific">Pontibacter ummariensis</name>
    <dbReference type="NCBI Taxonomy" id="1610492"/>
    <lineage>
        <taxon>Bacteria</taxon>
        <taxon>Pseudomonadati</taxon>
        <taxon>Bacteroidota</taxon>
        <taxon>Cytophagia</taxon>
        <taxon>Cytophagales</taxon>
        <taxon>Hymenobacteraceae</taxon>
        <taxon>Pontibacter</taxon>
    </lineage>
</organism>
<accession>A0A239LHB3</accession>
<protein>
    <submittedName>
        <fullName evidence="2">Bacteroides conjugation system ATPase, TraG family</fullName>
    </submittedName>
</protein>
<reference evidence="3" key="1">
    <citation type="submission" date="2017-06" db="EMBL/GenBank/DDBJ databases">
        <authorList>
            <person name="Varghese N."/>
            <person name="Submissions S."/>
        </authorList>
    </citation>
    <scope>NUCLEOTIDE SEQUENCE [LARGE SCALE GENOMIC DNA]</scope>
    <source>
        <strain evidence="3">NKM1</strain>
    </source>
</reference>
<dbReference type="PANTHER" id="PTHR38467:SF1">
    <property type="entry name" value="CONJUGATIVE TRANSFER: ASSEMBLY"/>
    <property type="match status" value="1"/>
</dbReference>
<feature type="domain" description="TraG N-terminal Bacteroidetes" evidence="1">
    <location>
        <begin position="4"/>
        <end position="51"/>
    </location>
</feature>
<dbReference type="InterPro" id="IPR053155">
    <property type="entry name" value="F-pilin_assembly_TraC"/>
</dbReference>
<dbReference type="Pfam" id="PF12991">
    <property type="entry name" value="DUF3875"/>
    <property type="match status" value="1"/>
</dbReference>
<dbReference type="InterPro" id="IPR022509">
    <property type="entry name" value="Conjugation_ATPase_TraG"/>
</dbReference>
<dbReference type="Proteomes" id="UP000198432">
    <property type="component" value="Unassembled WGS sequence"/>
</dbReference>
<dbReference type="NCBIfam" id="TIGR03783">
    <property type="entry name" value="Bac_Flav_CT_G"/>
    <property type="match status" value="1"/>
</dbReference>
<evidence type="ECO:0000313" key="2">
    <source>
        <dbReference type="EMBL" id="SNT28944.1"/>
    </source>
</evidence>
<dbReference type="PANTHER" id="PTHR38467">
    <property type="match status" value="1"/>
</dbReference>
<dbReference type="AlphaFoldDB" id="A0A239LHB3"/>
<dbReference type="RefSeq" id="WP_144266388.1">
    <property type="nucleotide sequence ID" value="NZ_FZOQ01000040.1"/>
</dbReference>
<evidence type="ECO:0000259" key="1">
    <source>
        <dbReference type="Pfam" id="PF12991"/>
    </source>
</evidence>
<dbReference type="EMBL" id="FZOQ01000040">
    <property type="protein sequence ID" value="SNT28944.1"/>
    <property type="molecule type" value="Genomic_DNA"/>
</dbReference>
<keyword evidence="3" id="KW-1185">Reference proteome</keyword>
<gene>
    <name evidence="2" type="ORF">SAMN06296052_14024</name>
</gene>
<evidence type="ECO:0000313" key="3">
    <source>
        <dbReference type="Proteomes" id="UP000198432"/>
    </source>
</evidence>